<evidence type="ECO:0000313" key="4">
    <source>
        <dbReference type="EMBL" id="ETO00070.1"/>
    </source>
</evidence>
<reference evidence="4 5" key="1">
    <citation type="journal article" date="2013" name="Curr. Biol.">
        <title>The Genome of the Foraminiferan Reticulomyxa filosa.</title>
        <authorList>
            <person name="Glockner G."/>
            <person name="Hulsmann N."/>
            <person name="Schleicher M."/>
            <person name="Noegel A.A."/>
            <person name="Eichinger L."/>
            <person name="Gallinger C."/>
            <person name="Pawlowski J."/>
            <person name="Sierra R."/>
            <person name="Euteneuer U."/>
            <person name="Pillet L."/>
            <person name="Moustafa A."/>
            <person name="Platzer M."/>
            <person name="Groth M."/>
            <person name="Szafranski K."/>
            <person name="Schliwa M."/>
        </authorList>
    </citation>
    <scope>NUCLEOTIDE SEQUENCE [LARGE SCALE GENOMIC DNA]</scope>
</reference>
<sequence>MNCYSQIVYVIFLKTLKKTNQHVCEITFLEKVMNLNEIEQGDCFVLKKSVSPKQSICSFSLYFVNVLFKQEMAKELAKEGAPKEKKPEKKTENPIAKLFISGTVTILFEAVGGGHYFEMVKILKQTTNDSYATITKRMIANKGIVGILDGFVPWGALQASIKGSSFGFGEAAAKRILERSASEKMTKWQRDILSGGMGGFVQGVVMSPMLLLKTRVMTDPRFRTTGGFFQTSLHSLKLGGELIRTEGGLMSLTK</sequence>
<dbReference type="OrthoDB" id="10253709at2759"/>
<accession>X6LH61</accession>
<protein>
    <submittedName>
        <fullName evidence="4">Uncharacterized protein</fullName>
    </submittedName>
</protein>
<proteinExistence type="predicted"/>
<evidence type="ECO:0000256" key="1">
    <source>
        <dbReference type="ARBA" id="ARBA00004370"/>
    </source>
</evidence>
<feature type="non-terminal residue" evidence="4">
    <location>
        <position position="254"/>
    </location>
</feature>
<dbReference type="EMBL" id="ASPP01042082">
    <property type="protein sequence ID" value="ETO00070.1"/>
    <property type="molecule type" value="Genomic_DNA"/>
</dbReference>
<dbReference type="Proteomes" id="UP000023152">
    <property type="component" value="Unassembled WGS sequence"/>
</dbReference>
<keyword evidence="3" id="KW-0472">Membrane</keyword>
<keyword evidence="5" id="KW-1185">Reference proteome</keyword>
<comment type="subcellular location">
    <subcellularLocation>
        <location evidence="1">Membrane</location>
    </subcellularLocation>
</comment>
<name>X6LH61_RETFI</name>
<keyword evidence="2" id="KW-0812">Transmembrane</keyword>
<evidence type="ECO:0000256" key="2">
    <source>
        <dbReference type="ARBA" id="ARBA00022692"/>
    </source>
</evidence>
<dbReference type="InterPro" id="IPR023395">
    <property type="entry name" value="MCP_dom_sf"/>
</dbReference>
<dbReference type="AlphaFoldDB" id="X6LH61"/>
<dbReference type="GO" id="GO:0016020">
    <property type="term" value="C:membrane"/>
    <property type="evidence" value="ECO:0007669"/>
    <property type="project" value="UniProtKB-SubCell"/>
</dbReference>
<comment type="caution">
    <text evidence="4">The sequence shown here is derived from an EMBL/GenBank/DDBJ whole genome shotgun (WGS) entry which is preliminary data.</text>
</comment>
<dbReference type="SUPFAM" id="SSF103506">
    <property type="entry name" value="Mitochondrial carrier"/>
    <property type="match status" value="1"/>
</dbReference>
<organism evidence="4 5">
    <name type="scientific">Reticulomyxa filosa</name>
    <dbReference type="NCBI Taxonomy" id="46433"/>
    <lineage>
        <taxon>Eukaryota</taxon>
        <taxon>Sar</taxon>
        <taxon>Rhizaria</taxon>
        <taxon>Retaria</taxon>
        <taxon>Foraminifera</taxon>
        <taxon>Monothalamids</taxon>
        <taxon>Reticulomyxidae</taxon>
        <taxon>Reticulomyxa</taxon>
    </lineage>
</organism>
<dbReference type="Gene3D" id="1.50.40.10">
    <property type="entry name" value="Mitochondrial carrier domain"/>
    <property type="match status" value="1"/>
</dbReference>
<evidence type="ECO:0000313" key="5">
    <source>
        <dbReference type="Proteomes" id="UP000023152"/>
    </source>
</evidence>
<gene>
    <name evidence="4" type="ORF">RFI_37389</name>
</gene>
<evidence type="ECO:0000256" key="3">
    <source>
        <dbReference type="ARBA" id="ARBA00023136"/>
    </source>
</evidence>